<protein>
    <recommendedName>
        <fullName evidence="1">Winged helix domain-containing protein</fullName>
    </recommendedName>
</protein>
<sequence>MDVLLFALAPDLDPRYELQYSYLQDDVTRKRPTVHLLARLLSDSGEGSDPVTRLAPFARDATLRREGLVTLAYAERGAPFASKPVALSP</sequence>
<name>A0ABD5RZC9_9EURY</name>
<dbReference type="Pfam" id="PF22977">
    <property type="entry name" value="WHD"/>
    <property type="match status" value="1"/>
</dbReference>
<evidence type="ECO:0000313" key="2">
    <source>
        <dbReference type="EMBL" id="MFC6724748.1"/>
    </source>
</evidence>
<gene>
    <name evidence="2" type="ORF">ACFQE1_10255</name>
</gene>
<dbReference type="Proteomes" id="UP001596328">
    <property type="component" value="Unassembled WGS sequence"/>
</dbReference>
<evidence type="ECO:0000313" key="3">
    <source>
        <dbReference type="Proteomes" id="UP001596328"/>
    </source>
</evidence>
<dbReference type="AlphaFoldDB" id="A0ABD5RZC9"/>
<evidence type="ECO:0000259" key="1">
    <source>
        <dbReference type="Pfam" id="PF22977"/>
    </source>
</evidence>
<comment type="caution">
    <text evidence="2">The sequence shown here is derived from an EMBL/GenBank/DDBJ whole genome shotgun (WGS) entry which is preliminary data.</text>
</comment>
<proteinExistence type="predicted"/>
<accession>A0ABD5RZC9</accession>
<feature type="non-terminal residue" evidence="2">
    <location>
        <position position="89"/>
    </location>
</feature>
<dbReference type="EMBL" id="JBHSWU010000268">
    <property type="protein sequence ID" value="MFC6724748.1"/>
    <property type="molecule type" value="Genomic_DNA"/>
</dbReference>
<keyword evidence="3" id="KW-1185">Reference proteome</keyword>
<reference evidence="2 3" key="1">
    <citation type="journal article" date="2019" name="Int. J. Syst. Evol. Microbiol.">
        <title>The Global Catalogue of Microorganisms (GCM) 10K type strain sequencing project: providing services to taxonomists for standard genome sequencing and annotation.</title>
        <authorList>
            <consortium name="The Broad Institute Genomics Platform"/>
            <consortium name="The Broad Institute Genome Sequencing Center for Infectious Disease"/>
            <person name="Wu L."/>
            <person name="Ma J."/>
        </authorList>
    </citation>
    <scope>NUCLEOTIDE SEQUENCE [LARGE SCALE GENOMIC DNA]</scope>
    <source>
        <strain evidence="2 3">NBRC 111368</strain>
    </source>
</reference>
<feature type="domain" description="Winged helix" evidence="1">
    <location>
        <begin position="2"/>
        <end position="88"/>
    </location>
</feature>
<dbReference type="InterPro" id="IPR054472">
    <property type="entry name" value="WHD"/>
</dbReference>
<organism evidence="2 3">
    <name type="scientific">Halobium palmae</name>
    <dbReference type="NCBI Taxonomy" id="1776492"/>
    <lineage>
        <taxon>Archaea</taxon>
        <taxon>Methanobacteriati</taxon>
        <taxon>Methanobacteriota</taxon>
        <taxon>Stenosarchaea group</taxon>
        <taxon>Halobacteria</taxon>
        <taxon>Halobacteriales</taxon>
        <taxon>Haloferacaceae</taxon>
        <taxon>Halobium</taxon>
    </lineage>
</organism>